<feature type="domain" description="SIS" evidence="1">
    <location>
        <begin position="27"/>
        <end position="157"/>
    </location>
</feature>
<dbReference type="GO" id="GO:0097367">
    <property type="term" value="F:carbohydrate derivative binding"/>
    <property type="evidence" value="ECO:0007669"/>
    <property type="project" value="InterPro"/>
</dbReference>
<comment type="caution">
    <text evidence="2">The sequence shown here is derived from an EMBL/GenBank/DDBJ whole genome shotgun (WGS) entry which is preliminary data.</text>
</comment>
<dbReference type="PANTHER" id="PTHR10937:SF14">
    <property type="entry name" value="FRUCTOSELYSINE 6-PHOSPHATE DEGLYCASE"/>
    <property type="match status" value="1"/>
</dbReference>
<reference evidence="2 3" key="1">
    <citation type="submission" date="2013-08" db="EMBL/GenBank/DDBJ databases">
        <authorList>
            <person name="Durkin A.S."/>
            <person name="Haft D.R."/>
            <person name="McCorrison J."/>
            <person name="Torralba M."/>
            <person name="Gillis M."/>
            <person name="Haft D.H."/>
            <person name="Methe B."/>
            <person name="Sutton G."/>
            <person name="Nelson K.E."/>
        </authorList>
    </citation>
    <scope>NUCLEOTIDE SEQUENCE [LARGE SCALE GENOMIC DNA]</scope>
    <source>
        <strain evidence="2 3">F0195</strain>
    </source>
</reference>
<dbReference type="GO" id="GO:0006002">
    <property type="term" value="P:fructose 6-phosphate metabolic process"/>
    <property type="evidence" value="ECO:0007669"/>
    <property type="project" value="TreeGrafter"/>
</dbReference>
<keyword evidence="3" id="KW-1185">Reference proteome</keyword>
<gene>
    <name evidence="2" type="ORF">HMPREF1316_2514</name>
</gene>
<dbReference type="InterPro" id="IPR046348">
    <property type="entry name" value="SIS_dom_sf"/>
</dbReference>
<dbReference type="InterPro" id="IPR024713">
    <property type="entry name" value="Fructosamine_deglycase_FrlB"/>
</dbReference>
<evidence type="ECO:0000313" key="3">
    <source>
        <dbReference type="Proteomes" id="UP000016638"/>
    </source>
</evidence>
<dbReference type="InterPro" id="IPR035488">
    <property type="entry name" value="FrlB_SIS"/>
</dbReference>
<dbReference type="OrthoDB" id="9782098at2"/>
<proteinExistence type="predicted"/>
<dbReference type="PROSITE" id="PS51464">
    <property type="entry name" value="SIS"/>
    <property type="match status" value="1"/>
</dbReference>
<sequence>MISFDEQKLLASFDRIYSRRDEIEAMADRACLRGISNILLSASGGSQAMLDPFLHLIDAYSSLPVHSVLSAELVLTGCNMLDSNTLAIMSSKSGDTPETVAAARWLKGRGCNIFSIVGKPESPLEELSDWCFVYEDGRPQELVAYLFLGAVLQKLGNFSRFDAFADELSSLGSALNSVRRQFDGRAIEYCSLYHDEPYHVWVASGDLWPVCYAYAMCVLEESQWIRTKSVRSPEFFHGTFELLEPGVPLTLLMGEGPTRPLDERVERFARAYTDKLTVIDAASFDLPGISDEFRPLLGPVVMNAALQRISKNMEHETGHSLEYRRYYRKVEY</sequence>
<dbReference type="GO" id="GO:0006047">
    <property type="term" value="P:UDP-N-acetylglucosamine metabolic process"/>
    <property type="evidence" value="ECO:0007669"/>
    <property type="project" value="TreeGrafter"/>
</dbReference>
<organism evidence="2 3">
    <name type="scientific">Olsenella profusa F0195</name>
    <dbReference type="NCBI Taxonomy" id="1125712"/>
    <lineage>
        <taxon>Bacteria</taxon>
        <taxon>Bacillati</taxon>
        <taxon>Actinomycetota</taxon>
        <taxon>Coriobacteriia</taxon>
        <taxon>Coriobacteriales</taxon>
        <taxon>Atopobiaceae</taxon>
        <taxon>Olsenella</taxon>
    </lineage>
</organism>
<evidence type="ECO:0000259" key="1">
    <source>
        <dbReference type="PROSITE" id="PS51464"/>
    </source>
</evidence>
<dbReference type="eggNOG" id="COG2222">
    <property type="taxonomic scope" value="Bacteria"/>
</dbReference>
<dbReference type="STRING" id="1125712.HMPREF1316_2514"/>
<dbReference type="RefSeq" id="WP_021726288.1">
    <property type="nucleotide sequence ID" value="NZ_AWEZ01000046.1"/>
</dbReference>
<accession>U2V631</accession>
<dbReference type="PATRIC" id="fig|1125712.3.peg.1406"/>
<dbReference type="Proteomes" id="UP000016638">
    <property type="component" value="Unassembled WGS sequence"/>
</dbReference>
<dbReference type="GO" id="GO:0004360">
    <property type="term" value="F:glutamine-fructose-6-phosphate transaminase (isomerizing) activity"/>
    <property type="evidence" value="ECO:0007669"/>
    <property type="project" value="TreeGrafter"/>
</dbReference>
<dbReference type="AlphaFoldDB" id="U2V631"/>
<dbReference type="Pfam" id="PF01380">
    <property type="entry name" value="SIS"/>
    <property type="match status" value="1"/>
</dbReference>
<evidence type="ECO:0000313" key="2">
    <source>
        <dbReference type="EMBL" id="ERL08111.1"/>
    </source>
</evidence>
<dbReference type="CDD" id="cd05710">
    <property type="entry name" value="SIS_1"/>
    <property type="match status" value="1"/>
</dbReference>
<dbReference type="SUPFAM" id="SSF53697">
    <property type="entry name" value="SIS domain"/>
    <property type="match status" value="1"/>
</dbReference>
<dbReference type="Gene3D" id="3.40.50.10490">
    <property type="entry name" value="Glucose-6-phosphate isomerase like protein, domain 1"/>
    <property type="match status" value="2"/>
</dbReference>
<dbReference type="GO" id="GO:0006487">
    <property type="term" value="P:protein N-linked glycosylation"/>
    <property type="evidence" value="ECO:0007669"/>
    <property type="project" value="TreeGrafter"/>
</dbReference>
<dbReference type="PIRSF" id="PIRSF009290">
    <property type="entry name" value="FrlB"/>
    <property type="match status" value="1"/>
</dbReference>
<name>U2V631_9ACTN</name>
<dbReference type="PANTHER" id="PTHR10937">
    <property type="entry name" value="GLUCOSAMINE--FRUCTOSE-6-PHOSPHATE AMINOTRANSFERASE, ISOMERIZING"/>
    <property type="match status" value="1"/>
</dbReference>
<dbReference type="InterPro" id="IPR001347">
    <property type="entry name" value="SIS_dom"/>
</dbReference>
<dbReference type="EMBL" id="AWEZ01000046">
    <property type="protein sequence ID" value="ERL08111.1"/>
    <property type="molecule type" value="Genomic_DNA"/>
</dbReference>
<protein>
    <submittedName>
        <fullName evidence="2">SIS domain protein</fullName>
    </submittedName>
</protein>